<dbReference type="PROSITE" id="PS51257">
    <property type="entry name" value="PROKAR_LIPOPROTEIN"/>
    <property type="match status" value="1"/>
</dbReference>
<proteinExistence type="predicted"/>
<organism evidence="1 2">
    <name type="scientific">Flavobacterium hankyongi</name>
    <dbReference type="NCBI Taxonomy" id="1176532"/>
    <lineage>
        <taxon>Bacteria</taxon>
        <taxon>Pseudomonadati</taxon>
        <taxon>Bacteroidota</taxon>
        <taxon>Flavobacteriia</taxon>
        <taxon>Flavobacteriales</taxon>
        <taxon>Flavobacteriaceae</taxon>
        <taxon>Flavobacterium</taxon>
    </lineage>
</organism>
<evidence type="ECO:0000313" key="2">
    <source>
        <dbReference type="Proteomes" id="UP001500141"/>
    </source>
</evidence>
<evidence type="ECO:0000313" key="1">
    <source>
        <dbReference type="EMBL" id="GAA4776656.1"/>
    </source>
</evidence>
<gene>
    <name evidence="1" type="ORF">GCM10023230_29730</name>
</gene>
<protein>
    <submittedName>
        <fullName evidence="1">Uncharacterized protein</fullName>
    </submittedName>
</protein>
<name>A0ABP9A8U1_9FLAO</name>
<comment type="caution">
    <text evidence="1">The sequence shown here is derived from an EMBL/GenBank/DDBJ whole genome shotgun (WGS) entry which is preliminary data.</text>
</comment>
<dbReference type="EMBL" id="BAABIP010000022">
    <property type="protein sequence ID" value="GAA4776656.1"/>
    <property type="molecule type" value="Genomic_DNA"/>
</dbReference>
<reference evidence="2" key="1">
    <citation type="journal article" date="2019" name="Int. J. Syst. Evol. Microbiol.">
        <title>The Global Catalogue of Microorganisms (GCM) 10K type strain sequencing project: providing services to taxonomists for standard genome sequencing and annotation.</title>
        <authorList>
            <consortium name="The Broad Institute Genomics Platform"/>
            <consortium name="The Broad Institute Genome Sequencing Center for Infectious Disease"/>
            <person name="Wu L."/>
            <person name="Ma J."/>
        </authorList>
    </citation>
    <scope>NUCLEOTIDE SEQUENCE [LARGE SCALE GENOMIC DNA]</scope>
    <source>
        <strain evidence="2">JCM 18198</strain>
    </source>
</reference>
<accession>A0ABP9A8U1</accession>
<sequence>MKQSYFIIGFFLLLIGCRNEEKKVKPKSELPTAFPTIINPINIKYESTFGEENPTWISTADYNFNYLGKLQDSISLKRISFSILETLESPPKKSKIKRKKRPYADYYIEWDKENRFSFMSEPKIEIQVSSKQINNFHPALLRNRTKDTIPIGYGDIIPLILEAKDKSGKWKPIQEKFVYMCGNGVGTIVLPPKEIAVTLVPIFNGNYKTQLRLSMGSNKSNVFWG</sequence>
<keyword evidence="2" id="KW-1185">Reference proteome</keyword>
<dbReference type="Proteomes" id="UP001500141">
    <property type="component" value="Unassembled WGS sequence"/>
</dbReference>
<dbReference type="RefSeq" id="WP_264543075.1">
    <property type="nucleotide sequence ID" value="NZ_BAABIP010000022.1"/>
</dbReference>